<organism evidence="1 2">
    <name type="scientific">Exocentrus adspersus</name>
    <dbReference type="NCBI Taxonomy" id="1586481"/>
    <lineage>
        <taxon>Eukaryota</taxon>
        <taxon>Metazoa</taxon>
        <taxon>Ecdysozoa</taxon>
        <taxon>Arthropoda</taxon>
        <taxon>Hexapoda</taxon>
        <taxon>Insecta</taxon>
        <taxon>Pterygota</taxon>
        <taxon>Neoptera</taxon>
        <taxon>Endopterygota</taxon>
        <taxon>Coleoptera</taxon>
        <taxon>Polyphaga</taxon>
        <taxon>Cucujiformia</taxon>
        <taxon>Chrysomeloidea</taxon>
        <taxon>Cerambycidae</taxon>
        <taxon>Lamiinae</taxon>
        <taxon>Acanthocinini</taxon>
        <taxon>Exocentrus</taxon>
    </lineage>
</organism>
<proteinExistence type="predicted"/>
<dbReference type="Proteomes" id="UP001159042">
    <property type="component" value="Unassembled WGS sequence"/>
</dbReference>
<dbReference type="AlphaFoldDB" id="A0AAV8V8X1"/>
<gene>
    <name evidence="1" type="ORF">NQ315_011631</name>
</gene>
<evidence type="ECO:0000313" key="2">
    <source>
        <dbReference type="Proteomes" id="UP001159042"/>
    </source>
</evidence>
<evidence type="ECO:0000313" key="1">
    <source>
        <dbReference type="EMBL" id="KAJ8910649.1"/>
    </source>
</evidence>
<protein>
    <submittedName>
        <fullName evidence="1">Uncharacterized protein</fullName>
    </submittedName>
</protein>
<name>A0AAV8V8X1_9CUCU</name>
<comment type="caution">
    <text evidence="1">The sequence shown here is derived from an EMBL/GenBank/DDBJ whole genome shotgun (WGS) entry which is preliminary data.</text>
</comment>
<reference evidence="1 2" key="1">
    <citation type="journal article" date="2023" name="Insect Mol. Biol.">
        <title>Genome sequencing provides insights into the evolution of gene families encoding plant cell wall-degrading enzymes in longhorned beetles.</title>
        <authorList>
            <person name="Shin N.R."/>
            <person name="Okamura Y."/>
            <person name="Kirsch R."/>
            <person name="Pauchet Y."/>
        </authorList>
    </citation>
    <scope>NUCLEOTIDE SEQUENCE [LARGE SCALE GENOMIC DNA]</scope>
    <source>
        <strain evidence="1">EAD_L_NR</strain>
    </source>
</reference>
<dbReference type="EMBL" id="JANEYG010000265">
    <property type="protein sequence ID" value="KAJ8910649.1"/>
    <property type="molecule type" value="Genomic_DNA"/>
</dbReference>
<accession>A0AAV8V8X1</accession>
<sequence length="164" mass="18652">MKMVLPRCNLKQANDYWCQSTTSKIGAKKYLSDAIKGLKEECIQAQKIRNVSTEDLQENIDPNIIDNEDFVKEILENTDTLDAFIDPNSLNNADITFEEANYYKDTNLRQDNNVLNSDETKLEKNNSTNFRDVSKGINANEIVDPTDQNNIDINAVEKENSGLK</sequence>
<keyword evidence="2" id="KW-1185">Reference proteome</keyword>